<keyword evidence="1" id="KW-0092">Biotin</keyword>
<dbReference type="PANTHER" id="PTHR45266">
    <property type="entry name" value="OXALOACETATE DECARBOXYLASE ALPHA CHAIN"/>
    <property type="match status" value="1"/>
</dbReference>
<dbReference type="SUPFAM" id="SSF51230">
    <property type="entry name" value="Single hybrid motif"/>
    <property type="match status" value="1"/>
</dbReference>
<evidence type="ECO:0000259" key="3">
    <source>
        <dbReference type="PROSITE" id="PS50968"/>
    </source>
</evidence>
<dbReference type="PROSITE" id="PS50968">
    <property type="entry name" value="BIOTINYL_LIPOYL"/>
    <property type="match status" value="1"/>
</dbReference>
<dbReference type="FunFam" id="2.40.50.100:FF:000003">
    <property type="entry name" value="Acetyl-CoA carboxylase biotin carboxyl carrier protein"/>
    <property type="match status" value="1"/>
</dbReference>
<dbReference type="InterPro" id="IPR011053">
    <property type="entry name" value="Single_hybrid_motif"/>
</dbReference>
<gene>
    <name evidence="4" type="ORF">UAU_02993</name>
</gene>
<dbReference type="RefSeq" id="WP_010757975.1">
    <property type="nucleotide sequence ID" value="NZ_ASWD01000001.1"/>
</dbReference>
<dbReference type="HOGENOM" id="CLU_016733_5_2_9"/>
<evidence type="ECO:0000313" key="5">
    <source>
        <dbReference type="Proteomes" id="UP000013782"/>
    </source>
</evidence>
<organism evidence="4 5">
    <name type="scientific">Enterococcus pallens ATCC BAA-351</name>
    <dbReference type="NCBI Taxonomy" id="1158607"/>
    <lineage>
        <taxon>Bacteria</taxon>
        <taxon>Bacillati</taxon>
        <taxon>Bacillota</taxon>
        <taxon>Bacilli</taxon>
        <taxon>Lactobacillales</taxon>
        <taxon>Enterococcaceae</taxon>
        <taxon>Enterococcus</taxon>
    </lineage>
</organism>
<keyword evidence="5" id="KW-1185">Reference proteome</keyword>
<reference evidence="4 5" key="1">
    <citation type="submission" date="2013-02" db="EMBL/GenBank/DDBJ databases">
        <title>The Genome Sequence of Enterococcus pallens BAA-351.</title>
        <authorList>
            <consortium name="The Broad Institute Genome Sequencing Platform"/>
            <consortium name="The Broad Institute Genome Sequencing Center for Infectious Disease"/>
            <person name="Earl A.M."/>
            <person name="Gilmore M.S."/>
            <person name="Lebreton F."/>
            <person name="Walker B."/>
            <person name="Young S.K."/>
            <person name="Zeng Q."/>
            <person name="Gargeya S."/>
            <person name="Fitzgerald M."/>
            <person name="Haas B."/>
            <person name="Abouelleil A."/>
            <person name="Alvarado L."/>
            <person name="Arachchi H.M."/>
            <person name="Berlin A.M."/>
            <person name="Chapman S.B."/>
            <person name="Dewar J."/>
            <person name="Goldberg J."/>
            <person name="Griggs A."/>
            <person name="Gujja S."/>
            <person name="Hansen M."/>
            <person name="Howarth C."/>
            <person name="Imamovic A."/>
            <person name="Larimer J."/>
            <person name="McCowan C."/>
            <person name="Murphy C."/>
            <person name="Neiman D."/>
            <person name="Pearson M."/>
            <person name="Priest M."/>
            <person name="Roberts A."/>
            <person name="Saif S."/>
            <person name="Shea T."/>
            <person name="Sisk P."/>
            <person name="Sykes S."/>
            <person name="Wortman J."/>
            <person name="Nusbaum C."/>
            <person name="Birren B."/>
        </authorList>
    </citation>
    <scope>NUCLEOTIDE SEQUENCE [LARGE SCALE GENOMIC DNA]</scope>
    <source>
        <strain evidence="4 5">ATCC BAA-351</strain>
    </source>
</reference>
<dbReference type="STRING" id="160454.RV10_GL001478"/>
<protein>
    <recommendedName>
        <fullName evidence="3">Lipoyl-binding domain-containing protein</fullName>
    </recommendedName>
</protein>
<sequence length="117" mass="12235">MKRYEITVDGQVYQVTLREISEEEAAQKTAAAQQSTPAKPIPAAPVSQGTEVPAPMAGNVLSVKVKVGDAVQAGDTLLVLEAMKMENEIVAPVQGVVSALMVEAGQSVESGQLLITM</sequence>
<dbReference type="OrthoDB" id="9812676at2"/>
<dbReference type="CDD" id="cd06850">
    <property type="entry name" value="biotinyl_domain"/>
    <property type="match status" value="1"/>
</dbReference>
<evidence type="ECO:0000256" key="2">
    <source>
        <dbReference type="SAM" id="MobiDB-lite"/>
    </source>
</evidence>
<dbReference type="Pfam" id="PF00364">
    <property type="entry name" value="Biotin_lipoyl"/>
    <property type="match status" value="1"/>
</dbReference>
<dbReference type="EMBL" id="AJAQ01000033">
    <property type="protein sequence ID" value="EOH91691.1"/>
    <property type="molecule type" value="Genomic_DNA"/>
</dbReference>
<feature type="region of interest" description="Disordered" evidence="2">
    <location>
        <begin position="26"/>
        <end position="50"/>
    </location>
</feature>
<dbReference type="PATRIC" id="fig|1158607.3.peg.2974"/>
<dbReference type="AlphaFoldDB" id="R2SFJ8"/>
<dbReference type="InterPro" id="IPR050709">
    <property type="entry name" value="Biotin_Carboxyl_Carrier/Decarb"/>
</dbReference>
<comment type="caution">
    <text evidence="4">The sequence shown here is derived from an EMBL/GenBank/DDBJ whole genome shotgun (WGS) entry which is preliminary data.</text>
</comment>
<dbReference type="InterPro" id="IPR001882">
    <property type="entry name" value="Biotin_BS"/>
</dbReference>
<accession>R2SFJ8</accession>
<dbReference type="InterPro" id="IPR000089">
    <property type="entry name" value="Biotin_lipoyl"/>
</dbReference>
<proteinExistence type="predicted"/>
<evidence type="ECO:0000313" key="4">
    <source>
        <dbReference type="EMBL" id="EOH91691.1"/>
    </source>
</evidence>
<name>R2SFJ8_9ENTE</name>
<dbReference type="eggNOG" id="COG0511">
    <property type="taxonomic scope" value="Bacteria"/>
</dbReference>
<feature type="compositionally biased region" description="Low complexity" evidence="2">
    <location>
        <begin position="27"/>
        <end position="38"/>
    </location>
</feature>
<dbReference type="Gene3D" id="2.40.50.100">
    <property type="match status" value="1"/>
</dbReference>
<dbReference type="PANTHER" id="PTHR45266:SF3">
    <property type="entry name" value="OXALOACETATE DECARBOXYLASE ALPHA CHAIN"/>
    <property type="match status" value="1"/>
</dbReference>
<evidence type="ECO:0000256" key="1">
    <source>
        <dbReference type="ARBA" id="ARBA00023267"/>
    </source>
</evidence>
<dbReference type="Proteomes" id="UP000013782">
    <property type="component" value="Unassembled WGS sequence"/>
</dbReference>
<feature type="domain" description="Lipoyl-binding" evidence="3">
    <location>
        <begin position="41"/>
        <end position="117"/>
    </location>
</feature>
<dbReference type="PROSITE" id="PS00188">
    <property type="entry name" value="BIOTIN"/>
    <property type="match status" value="1"/>
</dbReference>